<evidence type="ECO:0000259" key="1">
    <source>
        <dbReference type="Pfam" id="PF13225"/>
    </source>
</evidence>
<dbReference type="InterPro" id="IPR038938">
    <property type="entry name" value="D27-like"/>
</dbReference>
<reference evidence="2" key="1">
    <citation type="submission" date="2021-02" db="EMBL/GenBank/DDBJ databases">
        <authorList>
            <person name="Dougan E. K."/>
            <person name="Rhodes N."/>
            <person name="Thang M."/>
            <person name="Chan C."/>
        </authorList>
    </citation>
    <scope>NUCLEOTIDE SEQUENCE</scope>
</reference>
<accession>A0A813IPL9</accession>
<dbReference type="PANTHER" id="PTHR33591:SF4">
    <property type="entry name" value="OS08G0114100 PROTEIN"/>
    <property type="match status" value="1"/>
</dbReference>
<feature type="non-terminal residue" evidence="2">
    <location>
        <position position="1"/>
    </location>
</feature>
<comment type="caution">
    <text evidence="2">The sequence shown here is derived from an EMBL/GenBank/DDBJ whole genome shotgun (WGS) entry which is preliminary data.</text>
</comment>
<dbReference type="GO" id="GO:0005506">
    <property type="term" value="F:iron ion binding"/>
    <property type="evidence" value="ECO:0007669"/>
    <property type="project" value="InterPro"/>
</dbReference>
<sequence length="161" mass="17225">AVSPVARVALSLIGPVVGRWLVGESRLLNLEEGAEVLRLRGPRRGLASGAGSPEELVNEPVLLIKKCKFLEAVGGCKGLCLNMCKSATEEYLAKEFGLPVYMDPNLEDSSCRMMFLQRALPPDQDSALAQPCPAGDNCDNRFSARCGGSDAKFSDPDAEVL</sequence>
<organism evidence="2 3">
    <name type="scientific">Polarella glacialis</name>
    <name type="common">Dinoflagellate</name>
    <dbReference type="NCBI Taxonomy" id="89957"/>
    <lineage>
        <taxon>Eukaryota</taxon>
        <taxon>Sar</taxon>
        <taxon>Alveolata</taxon>
        <taxon>Dinophyceae</taxon>
        <taxon>Suessiales</taxon>
        <taxon>Suessiaceae</taxon>
        <taxon>Polarella</taxon>
    </lineage>
</organism>
<evidence type="ECO:0000313" key="3">
    <source>
        <dbReference type="Proteomes" id="UP000626109"/>
    </source>
</evidence>
<name>A0A813IPL9_POLGL</name>
<dbReference type="Pfam" id="PF13225">
    <property type="entry name" value="D27-like_C"/>
    <property type="match status" value="1"/>
</dbReference>
<dbReference type="AlphaFoldDB" id="A0A813IPL9"/>
<dbReference type="InterPro" id="IPR025114">
    <property type="entry name" value="D27-like_C"/>
</dbReference>
<dbReference type="PANTHER" id="PTHR33591">
    <property type="entry name" value="BETA-CAROTENE ISOMERASE D27"/>
    <property type="match status" value="1"/>
</dbReference>
<evidence type="ECO:0000313" key="2">
    <source>
        <dbReference type="EMBL" id="CAE8655222.1"/>
    </source>
</evidence>
<feature type="non-terminal residue" evidence="2">
    <location>
        <position position="161"/>
    </location>
</feature>
<feature type="domain" description="Beta-carotene isomerase D27-like C-terminal" evidence="1">
    <location>
        <begin position="55"/>
        <end position="122"/>
    </location>
</feature>
<protein>
    <recommendedName>
        <fullName evidence="1">Beta-carotene isomerase D27-like C-terminal domain-containing protein</fullName>
    </recommendedName>
</protein>
<proteinExistence type="predicted"/>
<dbReference type="EMBL" id="CAJNNW010013307">
    <property type="protein sequence ID" value="CAE8655222.1"/>
    <property type="molecule type" value="Genomic_DNA"/>
</dbReference>
<dbReference type="Proteomes" id="UP000626109">
    <property type="component" value="Unassembled WGS sequence"/>
</dbReference>
<gene>
    <name evidence="2" type="ORF">PGLA2088_LOCUS11496</name>
</gene>